<dbReference type="PANTHER" id="PTHR22750">
    <property type="entry name" value="G-PROTEIN COUPLED RECEPTOR"/>
    <property type="match status" value="1"/>
</dbReference>
<reference evidence="8 9" key="1">
    <citation type="submission" date="2022-05" db="EMBL/GenBank/DDBJ databases">
        <authorList>
            <consortium name="Genoscope - CEA"/>
            <person name="William W."/>
        </authorList>
    </citation>
    <scope>NUCLEOTIDE SEQUENCE [LARGE SCALE GENOMIC DNA]</scope>
</reference>
<feature type="transmembrane region" description="Helical" evidence="6">
    <location>
        <begin position="178"/>
        <end position="196"/>
    </location>
</feature>
<evidence type="ECO:0000313" key="8">
    <source>
        <dbReference type="EMBL" id="CAH3025541.1"/>
    </source>
</evidence>
<dbReference type="SUPFAM" id="SSF81321">
    <property type="entry name" value="Family A G protein-coupled receptor-like"/>
    <property type="match status" value="1"/>
</dbReference>
<feature type="transmembrane region" description="Helical" evidence="6">
    <location>
        <begin position="62"/>
        <end position="89"/>
    </location>
</feature>
<dbReference type="Gene3D" id="1.20.1070.10">
    <property type="entry name" value="Rhodopsin 7-helix transmembrane proteins"/>
    <property type="match status" value="1"/>
</dbReference>
<feature type="transmembrane region" description="Helical" evidence="6">
    <location>
        <begin position="269"/>
        <end position="287"/>
    </location>
</feature>
<gene>
    <name evidence="8" type="ORF">PEVE_00026411</name>
</gene>
<evidence type="ECO:0000256" key="4">
    <source>
        <dbReference type="ARBA" id="ARBA00022989"/>
    </source>
</evidence>
<dbReference type="InterPro" id="IPR000276">
    <property type="entry name" value="GPCR_Rhodpsn"/>
</dbReference>
<evidence type="ECO:0000256" key="1">
    <source>
        <dbReference type="ARBA" id="ARBA00004651"/>
    </source>
</evidence>
<evidence type="ECO:0000259" key="7">
    <source>
        <dbReference type="PROSITE" id="PS50262"/>
    </source>
</evidence>
<dbReference type="PROSITE" id="PS50262">
    <property type="entry name" value="G_PROTEIN_RECEP_F1_2"/>
    <property type="match status" value="1"/>
</dbReference>
<comment type="caution">
    <text evidence="8">The sequence shown here is derived from an EMBL/GenBank/DDBJ whole genome shotgun (WGS) entry which is preliminary data.</text>
</comment>
<dbReference type="PRINTS" id="PR00237">
    <property type="entry name" value="GPCRRHODOPSN"/>
</dbReference>
<organism evidence="8 9">
    <name type="scientific">Porites evermanni</name>
    <dbReference type="NCBI Taxonomy" id="104178"/>
    <lineage>
        <taxon>Eukaryota</taxon>
        <taxon>Metazoa</taxon>
        <taxon>Cnidaria</taxon>
        <taxon>Anthozoa</taxon>
        <taxon>Hexacorallia</taxon>
        <taxon>Scleractinia</taxon>
        <taxon>Fungiina</taxon>
        <taxon>Poritidae</taxon>
        <taxon>Porites</taxon>
    </lineage>
</organism>
<protein>
    <recommendedName>
        <fullName evidence="7">G-protein coupled receptors family 1 profile domain-containing protein</fullName>
    </recommendedName>
</protein>
<accession>A0ABN8MCI5</accession>
<feature type="domain" description="G-protein coupled receptors family 1 profile" evidence="7">
    <location>
        <begin position="41"/>
        <end position="285"/>
    </location>
</feature>
<dbReference type="EMBL" id="CALNXI010000358">
    <property type="protein sequence ID" value="CAH3025541.1"/>
    <property type="molecule type" value="Genomic_DNA"/>
</dbReference>
<dbReference type="Pfam" id="PF00001">
    <property type="entry name" value="7tm_1"/>
    <property type="match status" value="2"/>
</dbReference>
<feature type="transmembrane region" description="Helical" evidence="6">
    <location>
        <begin position="109"/>
        <end position="130"/>
    </location>
</feature>
<feature type="transmembrane region" description="Helical" evidence="6">
    <location>
        <begin position="151"/>
        <end position="172"/>
    </location>
</feature>
<feature type="transmembrane region" description="Helical" evidence="6">
    <location>
        <begin position="23"/>
        <end position="50"/>
    </location>
</feature>
<sequence>MAYQVCYQKLSELSTLVQSHGTFVLVFCILNMVFSLVAIAANLLVIRALWKTSSIPATIKKLFLSLAFSDLAVGMVVQLMFVIINAVMLRMASIGNKNFATFCPTILSVFYFLFSLLCCASLLNITVIAVDRLLAISLHLRYHDLVTAKRINLILASLWLTSGGVGAMFILFRTINNTVGAAFQALGLLLMTAAYIRIYKVVKYHQNQIQSQLHSQNAQAMDLLRQRKSALNALFVYLVFLACYVPLFLSLLLLLTVTVEIPLLLFDHASVFLIFLNSSLNPILYCWRYHEIRRAVKSVLKRVFCRDNNDT</sequence>
<feature type="transmembrane region" description="Helical" evidence="6">
    <location>
        <begin position="234"/>
        <end position="257"/>
    </location>
</feature>
<dbReference type="InterPro" id="IPR017452">
    <property type="entry name" value="GPCR_Rhodpsn_7TM"/>
</dbReference>
<keyword evidence="9" id="KW-1185">Reference proteome</keyword>
<dbReference type="Proteomes" id="UP001159427">
    <property type="component" value="Unassembled WGS sequence"/>
</dbReference>
<evidence type="ECO:0000256" key="2">
    <source>
        <dbReference type="ARBA" id="ARBA00022475"/>
    </source>
</evidence>
<keyword evidence="4 6" id="KW-1133">Transmembrane helix</keyword>
<dbReference type="CDD" id="cd00637">
    <property type="entry name" value="7tm_classA_rhodopsin-like"/>
    <property type="match status" value="1"/>
</dbReference>
<keyword evidence="3 6" id="KW-0812">Transmembrane</keyword>
<evidence type="ECO:0000256" key="3">
    <source>
        <dbReference type="ARBA" id="ARBA00022692"/>
    </source>
</evidence>
<keyword evidence="5 6" id="KW-0472">Membrane</keyword>
<name>A0ABN8MCI5_9CNID</name>
<proteinExistence type="predicted"/>
<keyword evidence="2" id="KW-1003">Cell membrane</keyword>
<evidence type="ECO:0000256" key="5">
    <source>
        <dbReference type="ARBA" id="ARBA00023136"/>
    </source>
</evidence>
<evidence type="ECO:0000256" key="6">
    <source>
        <dbReference type="SAM" id="Phobius"/>
    </source>
</evidence>
<comment type="subcellular location">
    <subcellularLocation>
        <location evidence="1">Cell membrane</location>
        <topology evidence="1">Multi-pass membrane protein</topology>
    </subcellularLocation>
</comment>
<evidence type="ECO:0000313" key="9">
    <source>
        <dbReference type="Proteomes" id="UP001159427"/>
    </source>
</evidence>